<comment type="caution">
    <text evidence="6">Lacks conserved residue(s) required for the propagation of feature annotation.</text>
</comment>
<dbReference type="PIRSF" id="PIRSF003078">
    <property type="entry name" value="GidB"/>
    <property type="match status" value="1"/>
</dbReference>
<evidence type="ECO:0000256" key="4">
    <source>
        <dbReference type="ARBA" id="ARBA00022679"/>
    </source>
</evidence>
<evidence type="ECO:0000313" key="7">
    <source>
        <dbReference type="EMBL" id="AWB50053.1"/>
    </source>
</evidence>
<feature type="binding site" evidence="6">
    <location>
        <position position="67"/>
    </location>
    <ligand>
        <name>S-adenosyl-L-methionine</name>
        <dbReference type="ChEBI" id="CHEBI:59789"/>
    </ligand>
</feature>
<dbReference type="SUPFAM" id="SSF53335">
    <property type="entry name" value="S-adenosyl-L-methionine-dependent methyltransferases"/>
    <property type="match status" value="1"/>
</dbReference>
<organism evidence="7 8">
    <name type="scientific">Paragemmobacter aquarius</name>
    <dbReference type="NCBI Taxonomy" id="2169400"/>
    <lineage>
        <taxon>Bacteria</taxon>
        <taxon>Pseudomonadati</taxon>
        <taxon>Pseudomonadota</taxon>
        <taxon>Alphaproteobacteria</taxon>
        <taxon>Rhodobacterales</taxon>
        <taxon>Paracoccaceae</taxon>
        <taxon>Paragemmobacter</taxon>
    </lineage>
</organism>
<accession>A0A2S0UQF7</accession>
<dbReference type="InterPro" id="IPR003682">
    <property type="entry name" value="rRNA_ssu_MeTfrase_G"/>
</dbReference>
<keyword evidence="4 6" id="KW-0808">Transferase</keyword>
<dbReference type="PANTHER" id="PTHR31760:SF0">
    <property type="entry name" value="S-ADENOSYL-L-METHIONINE-DEPENDENT METHYLTRANSFERASES SUPERFAMILY PROTEIN"/>
    <property type="match status" value="1"/>
</dbReference>
<evidence type="ECO:0000256" key="2">
    <source>
        <dbReference type="ARBA" id="ARBA00022552"/>
    </source>
</evidence>
<keyword evidence="8" id="KW-1185">Reference proteome</keyword>
<sequence>MLAIGPDLTVSRETADKLRRLSDLLAKWNPTINLVSKSSIGSAWERHILDSAQLYPQQMFRHWVDLGSGGGFPGVVIAIIAAERNPEAQFTLVEVDQRKAAFLREASRELAIAPAILTERIEAVGPLNADMLSARALAPLGGLCGFASRHLARGGTALFPKGASWRAEVDEARKNWTFSLDVVPSMTDPQAVVLKVKDINHV</sequence>
<dbReference type="AlphaFoldDB" id="A0A2S0UQF7"/>
<proteinExistence type="inferred from homology"/>
<feature type="binding site" evidence="6">
    <location>
        <begin position="121"/>
        <end position="122"/>
    </location>
    <ligand>
        <name>S-adenosyl-L-methionine</name>
        <dbReference type="ChEBI" id="CHEBI:59789"/>
    </ligand>
</feature>
<keyword evidence="3 6" id="KW-0489">Methyltransferase</keyword>
<dbReference type="EC" id="2.1.1.170" evidence="6"/>
<evidence type="ECO:0000256" key="1">
    <source>
        <dbReference type="ARBA" id="ARBA00022490"/>
    </source>
</evidence>
<dbReference type="Pfam" id="PF02527">
    <property type="entry name" value="GidB"/>
    <property type="match status" value="1"/>
</dbReference>
<keyword evidence="2 6" id="KW-0698">rRNA processing</keyword>
<dbReference type="InterPro" id="IPR029063">
    <property type="entry name" value="SAM-dependent_MTases_sf"/>
</dbReference>
<feature type="binding site" evidence="6">
    <location>
        <position position="72"/>
    </location>
    <ligand>
        <name>S-adenosyl-L-methionine</name>
        <dbReference type="ChEBI" id="CHEBI:59789"/>
    </ligand>
</feature>
<dbReference type="RefSeq" id="WP_108436865.1">
    <property type="nucleotide sequence ID" value="NZ_CP028918.1"/>
</dbReference>
<keyword evidence="1 6" id="KW-0963">Cytoplasm</keyword>
<dbReference type="KEGG" id="geh:HYN69_17470"/>
<protein>
    <recommendedName>
        <fullName evidence="6">Ribosomal RNA small subunit methyltransferase G</fullName>
        <ecNumber evidence="6">2.1.1.170</ecNumber>
    </recommendedName>
    <alternativeName>
        <fullName evidence="6">16S rRNA 7-methylguanosine methyltransferase</fullName>
        <shortName evidence="6">16S rRNA m7G methyltransferase</shortName>
    </alternativeName>
</protein>
<dbReference type="PANTHER" id="PTHR31760">
    <property type="entry name" value="S-ADENOSYL-L-METHIONINE-DEPENDENT METHYLTRANSFERASES SUPERFAMILY PROTEIN"/>
    <property type="match status" value="1"/>
</dbReference>
<dbReference type="GO" id="GO:0005829">
    <property type="term" value="C:cytosol"/>
    <property type="evidence" value="ECO:0007669"/>
    <property type="project" value="TreeGrafter"/>
</dbReference>
<evidence type="ECO:0000256" key="3">
    <source>
        <dbReference type="ARBA" id="ARBA00022603"/>
    </source>
</evidence>
<feature type="binding site" evidence="6">
    <location>
        <position position="135"/>
    </location>
    <ligand>
        <name>S-adenosyl-L-methionine</name>
        <dbReference type="ChEBI" id="CHEBI:59789"/>
    </ligand>
</feature>
<comment type="similarity">
    <text evidence="6">Belongs to the methyltransferase superfamily. RNA methyltransferase RsmG family.</text>
</comment>
<dbReference type="NCBIfam" id="TIGR00138">
    <property type="entry name" value="rsmG_gidB"/>
    <property type="match status" value="1"/>
</dbReference>
<evidence type="ECO:0000256" key="5">
    <source>
        <dbReference type="ARBA" id="ARBA00022691"/>
    </source>
</evidence>
<name>A0A2S0UQF7_9RHOB</name>
<dbReference type="OrthoDB" id="9808773at2"/>
<comment type="function">
    <text evidence="6">Specifically methylates the N7 position of guanine in position 527 of 16S rRNA.</text>
</comment>
<comment type="catalytic activity">
    <reaction evidence="6">
        <text>guanosine(527) in 16S rRNA + S-adenosyl-L-methionine = N(7)-methylguanosine(527) in 16S rRNA + S-adenosyl-L-homocysteine</text>
        <dbReference type="Rhea" id="RHEA:42732"/>
        <dbReference type="Rhea" id="RHEA-COMP:10209"/>
        <dbReference type="Rhea" id="RHEA-COMP:10210"/>
        <dbReference type="ChEBI" id="CHEBI:57856"/>
        <dbReference type="ChEBI" id="CHEBI:59789"/>
        <dbReference type="ChEBI" id="CHEBI:74269"/>
        <dbReference type="ChEBI" id="CHEBI:74480"/>
        <dbReference type="EC" id="2.1.1.170"/>
    </reaction>
</comment>
<keyword evidence="5 6" id="KW-0949">S-adenosyl-L-methionine</keyword>
<gene>
    <name evidence="6 7" type="primary">rsmG</name>
    <name evidence="7" type="ORF">HYN69_17470</name>
</gene>
<evidence type="ECO:0000256" key="6">
    <source>
        <dbReference type="HAMAP-Rule" id="MF_00074"/>
    </source>
</evidence>
<dbReference type="Proteomes" id="UP000244496">
    <property type="component" value="Chromosome"/>
</dbReference>
<dbReference type="GO" id="GO:0070043">
    <property type="term" value="F:rRNA (guanine-N7-)-methyltransferase activity"/>
    <property type="evidence" value="ECO:0007669"/>
    <property type="project" value="UniProtKB-UniRule"/>
</dbReference>
<dbReference type="HAMAP" id="MF_00074">
    <property type="entry name" value="16SrRNA_methyltr_G"/>
    <property type="match status" value="1"/>
</dbReference>
<dbReference type="Gene3D" id="3.40.50.150">
    <property type="entry name" value="Vaccinia Virus protein VP39"/>
    <property type="match status" value="1"/>
</dbReference>
<reference evidence="7 8" key="1">
    <citation type="submission" date="2018-04" db="EMBL/GenBank/DDBJ databases">
        <title>Genome sequencing of Gemmobacter.</title>
        <authorList>
            <person name="Yi H."/>
            <person name="Baek M.-G."/>
        </authorList>
    </citation>
    <scope>NUCLEOTIDE SEQUENCE [LARGE SCALE GENOMIC DNA]</scope>
    <source>
        <strain evidence="7 8">HYN0069</strain>
    </source>
</reference>
<dbReference type="EMBL" id="CP028918">
    <property type="protein sequence ID" value="AWB50053.1"/>
    <property type="molecule type" value="Genomic_DNA"/>
</dbReference>
<comment type="subcellular location">
    <subcellularLocation>
        <location evidence="6">Cytoplasm</location>
    </subcellularLocation>
</comment>
<evidence type="ECO:0000313" key="8">
    <source>
        <dbReference type="Proteomes" id="UP000244496"/>
    </source>
</evidence>